<evidence type="ECO:0000259" key="6">
    <source>
        <dbReference type="Pfam" id="PF08544"/>
    </source>
</evidence>
<gene>
    <name evidence="7" type="ORF">H8J70_11470</name>
</gene>
<protein>
    <submittedName>
        <fullName evidence="7">GHMP kinase</fullName>
    </submittedName>
</protein>
<organism evidence="7 8">
    <name type="scientific">Megasphaera hominis</name>
    <dbReference type="NCBI Taxonomy" id="159836"/>
    <lineage>
        <taxon>Bacteria</taxon>
        <taxon>Bacillati</taxon>
        <taxon>Bacillota</taxon>
        <taxon>Negativicutes</taxon>
        <taxon>Veillonellales</taxon>
        <taxon>Veillonellaceae</taxon>
        <taxon>Megasphaera</taxon>
    </lineage>
</organism>
<dbReference type="PANTHER" id="PTHR43527">
    <property type="entry name" value="4-DIPHOSPHOCYTIDYL-2-C-METHYL-D-ERYTHRITOL KINASE, CHLOROPLASTIC"/>
    <property type="match status" value="1"/>
</dbReference>
<keyword evidence="4" id="KW-0067">ATP-binding</keyword>
<dbReference type="InterPro" id="IPR014721">
    <property type="entry name" value="Ribsml_uS5_D2-typ_fold_subgr"/>
</dbReference>
<reference evidence="7 8" key="1">
    <citation type="submission" date="2020-08" db="EMBL/GenBank/DDBJ databases">
        <authorList>
            <person name="Liu C."/>
            <person name="Sun Q."/>
        </authorList>
    </citation>
    <scope>NUCLEOTIDE SEQUENCE [LARGE SCALE GENOMIC DNA]</scope>
    <source>
        <strain evidence="7 8">NSJ-59</strain>
    </source>
</reference>
<evidence type="ECO:0000256" key="2">
    <source>
        <dbReference type="ARBA" id="ARBA00022741"/>
    </source>
</evidence>
<comment type="caution">
    <text evidence="7">The sequence shown here is derived from an EMBL/GenBank/DDBJ whole genome shotgun (WGS) entry which is preliminary data.</text>
</comment>
<dbReference type="Pfam" id="PF08544">
    <property type="entry name" value="GHMP_kinases_C"/>
    <property type="match status" value="1"/>
</dbReference>
<dbReference type="InterPro" id="IPR020568">
    <property type="entry name" value="Ribosomal_Su5_D2-typ_SF"/>
</dbReference>
<accession>A0ABR6VKV6</accession>
<feature type="domain" description="GHMP kinase C-terminal" evidence="6">
    <location>
        <begin position="191"/>
        <end position="250"/>
    </location>
</feature>
<dbReference type="RefSeq" id="WP_186504430.1">
    <property type="nucleotide sequence ID" value="NZ_JACOGK010000046.1"/>
</dbReference>
<feature type="domain" description="GHMP kinase N-terminal" evidence="5">
    <location>
        <begin position="51"/>
        <end position="118"/>
    </location>
</feature>
<keyword evidence="2" id="KW-0547">Nucleotide-binding</keyword>
<dbReference type="Pfam" id="PF00288">
    <property type="entry name" value="GHMP_kinases_N"/>
    <property type="match status" value="1"/>
</dbReference>
<dbReference type="GO" id="GO:0016301">
    <property type="term" value="F:kinase activity"/>
    <property type="evidence" value="ECO:0007669"/>
    <property type="project" value="UniProtKB-KW"/>
</dbReference>
<dbReference type="Gene3D" id="3.30.230.10">
    <property type="match status" value="1"/>
</dbReference>
<evidence type="ECO:0000313" key="7">
    <source>
        <dbReference type="EMBL" id="MBC3537859.1"/>
    </source>
</evidence>
<sequence length="289" mass="30049">MHLSVSVPGSCGEFIQGRWHGTPFLLTCPIDLYSTATVHEGEQGPLQPKAKAALAATLAYLGQPAFPYSLSIQSQLPPGKGMASSTADIAAVSVAVATALGKTLSAAEIGHLAATIDAVDGVFAHGLALVNYSTGDILRTYGPVPPMKIAILDAGGIVQTEDFHAATDLLVPAHTEAAAQALASLKDKVTAETLGKAATRSAVAHQPYLPKPDLEQLIRLAKQHGALGVNTAHSGTICGILFPADRREADIEETAKTIAGTLGTYTYYRTVRLISGGVRIQKEGIHATL</sequence>
<dbReference type="InterPro" id="IPR006204">
    <property type="entry name" value="GHMP_kinase_N_dom"/>
</dbReference>
<dbReference type="SUPFAM" id="SSF54211">
    <property type="entry name" value="Ribosomal protein S5 domain 2-like"/>
    <property type="match status" value="1"/>
</dbReference>
<dbReference type="PANTHER" id="PTHR43527:SF1">
    <property type="entry name" value="L-THREONINE KINASE"/>
    <property type="match status" value="1"/>
</dbReference>
<name>A0ABR6VKV6_9FIRM</name>
<evidence type="ECO:0000256" key="1">
    <source>
        <dbReference type="ARBA" id="ARBA00022679"/>
    </source>
</evidence>
<dbReference type="InterPro" id="IPR013750">
    <property type="entry name" value="GHMP_kinase_C_dom"/>
</dbReference>
<dbReference type="Proteomes" id="UP000606870">
    <property type="component" value="Unassembled WGS sequence"/>
</dbReference>
<evidence type="ECO:0000313" key="8">
    <source>
        <dbReference type="Proteomes" id="UP000606870"/>
    </source>
</evidence>
<keyword evidence="3 7" id="KW-0418">Kinase</keyword>
<evidence type="ECO:0000256" key="3">
    <source>
        <dbReference type="ARBA" id="ARBA00022777"/>
    </source>
</evidence>
<proteinExistence type="predicted"/>
<keyword evidence="1" id="KW-0808">Transferase</keyword>
<dbReference type="EMBL" id="JACOGK010000046">
    <property type="protein sequence ID" value="MBC3537859.1"/>
    <property type="molecule type" value="Genomic_DNA"/>
</dbReference>
<evidence type="ECO:0000256" key="4">
    <source>
        <dbReference type="ARBA" id="ARBA00022840"/>
    </source>
</evidence>
<keyword evidence="8" id="KW-1185">Reference proteome</keyword>
<evidence type="ECO:0000259" key="5">
    <source>
        <dbReference type="Pfam" id="PF00288"/>
    </source>
</evidence>